<keyword evidence="2" id="KW-1185">Reference proteome</keyword>
<organism evidence="1 2">
    <name type="scientific">Caenorhabditis angaria</name>
    <dbReference type="NCBI Taxonomy" id="860376"/>
    <lineage>
        <taxon>Eukaryota</taxon>
        <taxon>Metazoa</taxon>
        <taxon>Ecdysozoa</taxon>
        <taxon>Nematoda</taxon>
        <taxon>Chromadorea</taxon>
        <taxon>Rhabditida</taxon>
        <taxon>Rhabditina</taxon>
        <taxon>Rhabditomorpha</taxon>
        <taxon>Rhabditoidea</taxon>
        <taxon>Rhabditidae</taxon>
        <taxon>Peloderinae</taxon>
        <taxon>Caenorhabditis</taxon>
    </lineage>
</organism>
<comment type="caution">
    <text evidence="1">The sequence shown here is derived from an EMBL/GenBank/DDBJ whole genome shotgun (WGS) entry which is preliminary data.</text>
</comment>
<name>A0A9P1N6Z2_9PELO</name>
<gene>
    <name evidence="1" type="ORF">CAMP_LOCUS12724</name>
</gene>
<evidence type="ECO:0000313" key="2">
    <source>
        <dbReference type="Proteomes" id="UP001152747"/>
    </source>
</evidence>
<proteinExistence type="predicted"/>
<dbReference type="Proteomes" id="UP001152747">
    <property type="component" value="Unassembled WGS sequence"/>
</dbReference>
<sequence>MSCSRFVIGITGGVSCGKKKLAENLLKMENLQNQSINIDICRDFRGKNCDFKNLNKKSKKSSFATWNNKEEDTYDARAASDAFQSYALRMQQKRHRHLEQKDLSRILVETKDYCRAQGTTVALQEVPLPRVRIPG</sequence>
<dbReference type="AlphaFoldDB" id="A0A9P1N6Z2"/>
<accession>A0A9P1N6Z2</accession>
<protein>
    <submittedName>
        <fullName evidence="1">Uncharacterized protein</fullName>
    </submittedName>
</protein>
<dbReference type="EMBL" id="CANHGI010000005">
    <property type="protein sequence ID" value="CAI5450087.1"/>
    <property type="molecule type" value="Genomic_DNA"/>
</dbReference>
<dbReference type="PROSITE" id="PS51257">
    <property type="entry name" value="PROKAR_LIPOPROTEIN"/>
    <property type="match status" value="1"/>
</dbReference>
<reference evidence="1" key="1">
    <citation type="submission" date="2022-11" db="EMBL/GenBank/DDBJ databases">
        <authorList>
            <person name="Kikuchi T."/>
        </authorList>
    </citation>
    <scope>NUCLEOTIDE SEQUENCE</scope>
    <source>
        <strain evidence="1">PS1010</strain>
    </source>
</reference>
<evidence type="ECO:0000313" key="1">
    <source>
        <dbReference type="EMBL" id="CAI5450087.1"/>
    </source>
</evidence>